<proteinExistence type="predicted"/>
<keyword evidence="3" id="KW-1185">Reference proteome</keyword>
<dbReference type="Pfam" id="PF03992">
    <property type="entry name" value="ABM"/>
    <property type="match status" value="1"/>
</dbReference>
<gene>
    <name evidence="2" type="ORF">JZO70_08370</name>
</gene>
<dbReference type="EMBL" id="JAFREM010000013">
    <property type="protein sequence ID" value="MBO1306172.1"/>
    <property type="molecule type" value="Genomic_DNA"/>
</dbReference>
<protein>
    <submittedName>
        <fullName evidence="2">Antibiotic biosynthesis monooxygenase</fullName>
    </submittedName>
</protein>
<accession>A0ABS3L981</accession>
<dbReference type="PROSITE" id="PS51725">
    <property type="entry name" value="ABM"/>
    <property type="match status" value="1"/>
</dbReference>
<dbReference type="PANTHER" id="PTHR33336:SF3">
    <property type="entry name" value="ABM DOMAIN-CONTAINING PROTEIN"/>
    <property type="match status" value="1"/>
</dbReference>
<dbReference type="InterPro" id="IPR011008">
    <property type="entry name" value="Dimeric_a/b-barrel"/>
</dbReference>
<dbReference type="Proteomes" id="UP000664601">
    <property type="component" value="Unassembled WGS sequence"/>
</dbReference>
<organism evidence="2 3">
    <name type="scientific">Candidatus Enterococcus moelleringii</name>
    <dbReference type="NCBI Taxonomy" id="2815325"/>
    <lineage>
        <taxon>Bacteria</taxon>
        <taxon>Bacillati</taxon>
        <taxon>Bacillota</taxon>
        <taxon>Bacilli</taxon>
        <taxon>Lactobacillales</taxon>
        <taxon>Enterococcaceae</taxon>
        <taxon>Enterococcus</taxon>
    </lineage>
</organism>
<comment type="caution">
    <text evidence="2">The sequence shown here is derived from an EMBL/GenBank/DDBJ whole genome shotgun (WGS) entry which is preliminary data.</text>
</comment>
<feature type="domain" description="ABM" evidence="1">
    <location>
        <begin position="2"/>
        <end position="93"/>
    </location>
</feature>
<sequence>MIIINVLLPVKEEKREEFLVFVEDLVNKSRKDEGAEFYDCLESLDTRNQFMIIENWRDQDAIDKHNATDHLKKFLAEIDEYLAGDKELKKVEYTG</sequence>
<dbReference type="GO" id="GO:0004497">
    <property type="term" value="F:monooxygenase activity"/>
    <property type="evidence" value="ECO:0007669"/>
    <property type="project" value="UniProtKB-KW"/>
</dbReference>
<dbReference type="SUPFAM" id="SSF54909">
    <property type="entry name" value="Dimeric alpha+beta barrel"/>
    <property type="match status" value="1"/>
</dbReference>
<keyword evidence="2" id="KW-0560">Oxidoreductase</keyword>
<dbReference type="InterPro" id="IPR050744">
    <property type="entry name" value="AI-2_Isomerase_LsrG"/>
</dbReference>
<evidence type="ECO:0000259" key="1">
    <source>
        <dbReference type="PROSITE" id="PS51725"/>
    </source>
</evidence>
<dbReference type="Gene3D" id="3.30.70.100">
    <property type="match status" value="1"/>
</dbReference>
<evidence type="ECO:0000313" key="3">
    <source>
        <dbReference type="Proteomes" id="UP000664601"/>
    </source>
</evidence>
<dbReference type="PANTHER" id="PTHR33336">
    <property type="entry name" value="QUINOL MONOOXYGENASE YGIN-RELATED"/>
    <property type="match status" value="1"/>
</dbReference>
<evidence type="ECO:0000313" key="2">
    <source>
        <dbReference type="EMBL" id="MBO1306172.1"/>
    </source>
</evidence>
<dbReference type="RefSeq" id="WP_207673104.1">
    <property type="nucleotide sequence ID" value="NZ_JAFREM010000013.1"/>
</dbReference>
<dbReference type="InterPro" id="IPR007138">
    <property type="entry name" value="ABM_dom"/>
</dbReference>
<name>A0ABS3L981_9ENTE</name>
<keyword evidence="2" id="KW-0503">Monooxygenase</keyword>
<reference evidence="2 3" key="1">
    <citation type="submission" date="2021-03" db="EMBL/GenBank/DDBJ databases">
        <title>Enterococcal diversity collection.</title>
        <authorList>
            <person name="Gilmore M.S."/>
            <person name="Schwartzman J."/>
            <person name="Van Tyne D."/>
            <person name="Martin M."/>
            <person name="Earl A.M."/>
            <person name="Manson A.L."/>
            <person name="Straub T."/>
            <person name="Salamzade R."/>
            <person name="Saavedra J."/>
            <person name="Lebreton F."/>
            <person name="Prichula J."/>
            <person name="Schaufler K."/>
            <person name="Gaca A."/>
            <person name="Sgardioli B."/>
            <person name="Wagenaar J."/>
            <person name="Strong T."/>
        </authorList>
    </citation>
    <scope>NUCLEOTIDE SEQUENCE [LARGE SCALE GENOMIC DNA]</scope>
    <source>
        <strain evidence="2 3">669A</strain>
    </source>
</reference>